<evidence type="ECO:0000256" key="4">
    <source>
        <dbReference type="ARBA" id="ARBA00023284"/>
    </source>
</evidence>
<dbReference type="Proteomes" id="UP000627292">
    <property type="component" value="Unassembled WGS sequence"/>
</dbReference>
<evidence type="ECO:0000259" key="6">
    <source>
        <dbReference type="Pfam" id="PF08534"/>
    </source>
</evidence>
<evidence type="ECO:0000256" key="3">
    <source>
        <dbReference type="ARBA" id="ARBA00023157"/>
    </source>
</evidence>
<feature type="signal peptide" evidence="5">
    <location>
        <begin position="1"/>
        <end position="20"/>
    </location>
</feature>
<keyword evidence="2" id="KW-0201">Cytochrome c-type biogenesis</keyword>
<dbReference type="GO" id="GO:0016491">
    <property type="term" value="F:oxidoreductase activity"/>
    <property type="evidence" value="ECO:0007669"/>
    <property type="project" value="InterPro"/>
</dbReference>
<dbReference type="GO" id="GO:0017004">
    <property type="term" value="P:cytochrome complex assembly"/>
    <property type="evidence" value="ECO:0007669"/>
    <property type="project" value="UniProtKB-KW"/>
</dbReference>
<keyword evidence="8" id="KW-1185">Reference proteome</keyword>
<comment type="caution">
    <text evidence="7">The sequence shown here is derived from an EMBL/GenBank/DDBJ whole genome shotgun (WGS) entry which is preliminary data.</text>
</comment>
<dbReference type="PANTHER" id="PTHR42852">
    <property type="entry name" value="THIOL:DISULFIDE INTERCHANGE PROTEIN DSBE"/>
    <property type="match status" value="1"/>
</dbReference>
<reference evidence="7" key="1">
    <citation type="journal article" date="2014" name="Int. J. Syst. Evol. Microbiol.">
        <title>Complete genome sequence of Corynebacterium casei LMG S-19264T (=DSM 44701T), isolated from a smear-ripened cheese.</title>
        <authorList>
            <consortium name="US DOE Joint Genome Institute (JGI-PGF)"/>
            <person name="Walter F."/>
            <person name="Albersmeier A."/>
            <person name="Kalinowski J."/>
            <person name="Ruckert C."/>
        </authorList>
    </citation>
    <scope>NUCLEOTIDE SEQUENCE</scope>
    <source>
        <strain evidence="7">CGMCC 1.15290</strain>
    </source>
</reference>
<feature type="chain" id="PRO_5037409957" description="Redoxin domain-containing protein" evidence="5">
    <location>
        <begin position="21"/>
        <end position="192"/>
    </location>
</feature>
<dbReference type="RefSeq" id="WP_188951576.1">
    <property type="nucleotide sequence ID" value="NZ_BMIB01000002.1"/>
</dbReference>
<reference evidence="7" key="2">
    <citation type="submission" date="2020-09" db="EMBL/GenBank/DDBJ databases">
        <authorList>
            <person name="Sun Q."/>
            <person name="Zhou Y."/>
        </authorList>
    </citation>
    <scope>NUCLEOTIDE SEQUENCE</scope>
    <source>
        <strain evidence="7">CGMCC 1.15290</strain>
    </source>
</reference>
<keyword evidence="4" id="KW-0676">Redox-active center</keyword>
<accession>A0A917MU94</accession>
<protein>
    <recommendedName>
        <fullName evidence="6">Redoxin domain-containing protein</fullName>
    </recommendedName>
</protein>
<dbReference type="CDD" id="cd02966">
    <property type="entry name" value="TlpA_like_family"/>
    <property type="match status" value="1"/>
</dbReference>
<proteinExistence type="predicted"/>
<gene>
    <name evidence="7" type="ORF">GCM10011379_16710</name>
</gene>
<sequence>MKYFICFIIHVLIAGMSAHAQGYYLDEGEKVALYPDVEWIKGRGFTAFDSSRIYIIELWATWCKPCIEAMPHLDTLSTKYRQNIVFIAQSVMEDDIKKVRSFIENRWPHYTLNFAFAGGSGSDFDKKWLKPSGTSVLPRTFVVMNNTLVWITTPASINESVVQLLLSGKFTINAAMKLQKGGREVLLTQIIE</sequence>
<feature type="domain" description="Redoxin" evidence="6">
    <location>
        <begin position="55"/>
        <end position="146"/>
    </location>
</feature>
<keyword evidence="3" id="KW-1015">Disulfide bond</keyword>
<evidence type="ECO:0000256" key="1">
    <source>
        <dbReference type="ARBA" id="ARBA00004196"/>
    </source>
</evidence>
<dbReference type="GO" id="GO:0030313">
    <property type="term" value="C:cell envelope"/>
    <property type="evidence" value="ECO:0007669"/>
    <property type="project" value="UniProtKB-SubCell"/>
</dbReference>
<dbReference type="InterPro" id="IPR036249">
    <property type="entry name" value="Thioredoxin-like_sf"/>
</dbReference>
<name>A0A917MU94_9BACT</name>
<dbReference type="SUPFAM" id="SSF52833">
    <property type="entry name" value="Thioredoxin-like"/>
    <property type="match status" value="1"/>
</dbReference>
<dbReference type="Pfam" id="PF08534">
    <property type="entry name" value="Redoxin"/>
    <property type="match status" value="1"/>
</dbReference>
<evidence type="ECO:0000256" key="2">
    <source>
        <dbReference type="ARBA" id="ARBA00022748"/>
    </source>
</evidence>
<dbReference type="InterPro" id="IPR050553">
    <property type="entry name" value="Thioredoxin_ResA/DsbE_sf"/>
</dbReference>
<dbReference type="AlphaFoldDB" id="A0A917MU94"/>
<keyword evidence="5" id="KW-0732">Signal</keyword>
<dbReference type="EMBL" id="BMIB01000002">
    <property type="protein sequence ID" value="GGH64545.1"/>
    <property type="molecule type" value="Genomic_DNA"/>
</dbReference>
<evidence type="ECO:0000256" key="5">
    <source>
        <dbReference type="SAM" id="SignalP"/>
    </source>
</evidence>
<dbReference type="PANTHER" id="PTHR42852:SF6">
    <property type="entry name" value="THIOL:DISULFIDE INTERCHANGE PROTEIN DSBE"/>
    <property type="match status" value="1"/>
</dbReference>
<evidence type="ECO:0000313" key="7">
    <source>
        <dbReference type="EMBL" id="GGH64545.1"/>
    </source>
</evidence>
<dbReference type="Gene3D" id="3.40.30.10">
    <property type="entry name" value="Glutaredoxin"/>
    <property type="match status" value="1"/>
</dbReference>
<organism evidence="7 8">
    <name type="scientific">Filimonas zeae</name>
    <dbReference type="NCBI Taxonomy" id="1737353"/>
    <lineage>
        <taxon>Bacteria</taxon>
        <taxon>Pseudomonadati</taxon>
        <taxon>Bacteroidota</taxon>
        <taxon>Chitinophagia</taxon>
        <taxon>Chitinophagales</taxon>
        <taxon>Chitinophagaceae</taxon>
        <taxon>Filimonas</taxon>
    </lineage>
</organism>
<comment type="subcellular location">
    <subcellularLocation>
        <location evidence="1">Cell envelope</location>
    </subcellularLocation>
</comment>
<evidence type="ECO:0000313" key="8">
    <source>
        <dbReference type="Proteomes" id="UP000627292"/>
    </source>
</evidence>
<dbReference type="InterPro" id="IPR013740">
    <property type="entry name" value="Redoxin"/>
</dbReference>